<dbReference type="AlphaFoldDB" id="I4CPG8"/>
<feature type="region of interest" description="Disordered" evidence="1">
    <location>
        <begin position="1"/>
        <end position="30"/>
    </location>
</feature>
<accession>I4CPG8</accession>
<dbReference type="HOGENOM" id="CLU_3404972_0_0_6"/>
<organism evidence="2 3">
    <name type="scientific">Stutzerimonas stutzeri CCUG 29243</name>
    <dbReference type="NCBI Taxonomy" id="1196835"/>
    <lineage>
        <taxon>Bacteria</taxon>
        <taxon>Pseudomonadati</taxon>
        <taxon>Pseudomonadota</taxon>
        <taxon>Gammaproteobacteria</taxon>
        <taxon>Pseudomonadales</taxon>
        <taxon>Pseudomonadaceae</taxon>
        <taxon>Stutzerimonas</taxon>
    </lineage>
</organism>
<reference evidence="2 3" key="1">
    <citation type="journal article" date="2012" name="J. Bacteriol.">
        <title>Complete Genome Sequence of the Naphthalene-Degrading Bacterium Pseudomonas stutzeri AN10 (CCUG 29243).</title>
        <authorList>
            <person name="Brunet-Galmes I."/>
            <person name="Busquets A."/>
            <person name="Pena A."/>
            <person name="Gomila M."/>
            <person name="Nogales B."/>
            <person name="Garcia-Valdes E."/>
            <person name="Lalucat J."/>
            <person name="Bennasar A."/>
            <person name="Bosch R."/>
        </authorList>
    </citation>
    <scope>NUCLEOTIDE SEQUENCE [LARGE SCALE GENOMIC DNA]</scope>
    <source>
        <strain evidence="2 3">CCUG 29243</strain>
    </source>
</reference>
<evidence type="ECO:0000313" key="2">
    <source>
        <dbReference type="EMBL" id="AFM31975.1"/>
    </source>
</evidence>
<protein>
    <submittedName>
        <fullName evidence="2">Ankyrin domain-containing protein</fullName>
    </submittedName>
</protein>
<dbReference type="Proteomes" id="UP000006063">
    <property type="component" value="Chromosome"/>
</dbReference>
<evidence type="ECO:0000313" key="3">
    <source>
        <dbReference type="Proteomes" id="UP000006063"/>
    </source>
</evidence>
<dbReference type="EMBL" id="CP003677">
    <property type="protein sequence ID" value="AFM31975.1"/>
    <property type="molecule type" value="Genomic_DNA"/>
</dbReference>
<dbReference type="KEGG" id="psc:A458_03615"/>
<gene>
    <name evidence="2" type="ORF">A458_03615</name>
</gene>
<evidence type="ECO:0000256" key="1">
    <source>
        <dbReference type="SAM" id="MobiDB-lite"/>
    </source>
</evidence>
<proteinExistence type="predicted"/>
<sequence length="30" mass="3186">MLRGRGADLSATDPLGNSVESLARGEVRTR</sequence>
<name>I4CPG8_STUST</name>